<keyword evidence="3 7" id="KW-0436">Ligase</keyword>
<feature type="binding site" evidence="7">
    <location>
        <position position="592"/>
    </location>
    <ligand>
        <name>deamido-NAD(+)</name>
        <dbReference type="ChEBI" id="CHEBI:58437"/>
        <note>ligand shared between two neighboring subunits</note>
    </ligand>
</feature>
<dbReference type="UniPathway" id="UPA00253">
    <property type="reaction ID" value="UER00334"/>
</dbReference>
<dbReference type="InterPro" id="IPR003694">
    <property type="entry name" value="NAD_synthase"/>
</dbReference>
<feature type="domain" description="CN hydrolase" evidence="11">
    <location>
        <begin position="39"/>
        <end position="298"/>
    </location>
</feature>
<evidence type="ECO:0000313" key="12">
    <source>
        <dbReference type="EMBL" id="EFQ83498.1"/>
    </source>
</evidence>
<dbReference type="eggNOG" id="COG0171">
    <property type="taxonomic scope" value="Bacteria"/>
</dbReference>
<evidence type="ECO:0000256" key="10">
    <source>
        <dbReference type="SAM" id="MobiDB-lite"/>
    </source>
</evidence>
<dbReference type="SUPFAM" id="SSF56317">
    <property type="entry name" value="Carbon-nitrogen hydrolase"/>
    <property type="match status" value="1"/>
</dbReference>
<evidence type="ECO:0000256" key="3">
    <source>
        <dbReference type="ARBA" id="ARBA00022598"/>
    </source>
</evidence>
<dbReference type="PIRSF" id="PIRSF006630">
    <property type="entry name" value="NADS_GAT"/>
    <property type="match status" value="1"/>
</dbReference>
<accession>E2SAV2</accession>
<dbReference type="CDD" id="cd00553">
    <property type="entry name" value="NAD_synthase"/>
    <property type="match status" value="1"/>
</dbReference>
<feature type="binding site" evidence="7">
    <location>
        <position position="476"/>
    </location>
    <ligand>
        <name>deamido-NAD(+)</name>
        <dbReference type="ChEBI" id="CHEBI:58437"/>
        <note>ligand shared between two neighboring subunits</note>
    </ligand>
</feature>
<comment type="caution">
    <text evidence="7">Lacks conserved residue(s) required for the propagation of feature annotation.</text>
</comment>
<comment type="function">
    <text evidence="7">Catalyzes the ATP-dependent amidation of deamido-NAD to form NAD. Uses L-glutamine as a nitrogen source.</text>
</comment>
<evidence type="ECO:0000256" key="2">
    <source>
        <dbReference type="ARBA" id="ARBA00007145"/>
    </source>
</evidence>
<feature type="active site" description="For glutaminase activity" evidence="7">
    <location>
        <position position="166"/>
    </location>
</feature>
<evidence type="ECO:0000256" key="1">
    <source>
        <dbReference type="ARBA" id="ARBA00005188"/>
    </source>
</evidence>
<gene>
    <name evidence="7 12" type="primary">nadE</name>
    <name evidence="12" type="ORF">HMPREF0063_11160</name>
</gene>
<dbReference type="EC" id="6.3.5.1" evidence="7 8"/>
<dbReference type="eggNOG" id="COG0388">
    <property type="taxonomic scope" value="Bacteria"/>
</dbReference>
<feature type="binding site" evidence="7">
    <location>
        <position position="228"/>
    </location>
    <ligand>
        <name>L-glutamine</name>
        <dbReference type="ChEBI" id="CHEBI:58359"/>
    </ligand>
</feature>
<dbReference type="PANTHER" id="PTHR23090:SF9">
    <property type="entry name" value="GLUTAMINE-DEPENDENT NAD(+) SYNTHETASE"/>
    <property type="match status" value="1"/>
</dbReference>
<feature type="binding site" evidence="7">
    <location>
        <position position="447"/>
    </location>
    <ligand>
        <name>deamido-NAD(+)</name>
        <dbReference type="ChEBI" id="CHEBI:58437"/>
        <note>ligand shared between two neighboring subunits</note>
    </ligand>
</feature>
<keyword evidence="13" id="KW-1185">Reference proteome</keyword>
<feature type="binding site" evidence="7">
    <location>
        <position position="234"/>
    </location>
    <ligand>
        <name>L-glutamine</name>
        <dbReference type="ChEBI" id="CHEBI:58359"/>
    </ligand>
</feature>
<dbReference type="InterPro" id="IPR014445">
    <property type="entry name" value="Gln-dep_NAD_synthase"/>
</dbReference>
<dbReference type="EMBL" id="ACLF03000004">
    <property type="protein sequence ID" value="EFQ83498.1"/>
    <property type="molecule type" value="Genomic_DNA"/>
</dbReference>
<comment type="caution">
    <text evidence="12">The sequence shown here is derived from an EMBL/GenBank/DDBJ whole genome shotgun (WGS) entry which is preliminary data.</text>
</comment>
<dbReference type="FunFam" id="3.40.50.620:FF:000106">
    <property type="entry name" value="Glutamine-dependent NAD(+) synthetase"/>
    <property type="match status" value="1"/>
</dbReference>
<dbReference type="GO" id="GO:0008795">
    <property type="term" value="F:NAD+ synthase activity"/>
    <property type="evidence" value="ECO:0007669"/>
    <property type="project" value="UniProtKB-UniRule"/>
</dbReference>
<dbReference type="PANTHER" id="PTHR23090">
    <property type="entry name" value="NH 3 /GLUTAMINE-DEPENDENT NAD + SYNTHETASE"/>
    <property type="match status" value="1"/>
</dbReference>
<dbReference type="GO" id="GO:0005737">
    <property type="term" value="C:cytoplasm"/>
    <property type="evidence" value="ECO:0007669"/>
    <property type="project" value="InterPro"/>
</dbReference>
<dbReference type="HAMAP" id="MF_02090">
    <property type="entry name" value="NadE_glutamine_dep"/>
    <property type="match status" value="1"/>
</dbReference>
<evidence type="ECO:0000256" key="5">
    <source>
        <dbReference type="ARBA" id="ARBA00022840"/>
    </source>
</evidence>
<keyword evidence="4 7" id="KW-0547">Nucleotide-binding</keyword>
<evidence type="ECO:0000256" key="4">
    <source>
        <dbReference type="ARBA" id="ARBA00022741"/>
    </source>
</evidence>
<comment type="similarity">
    <text evidence="2 7 8">In the C-terminal section; belongs to the NAD synthetase family.</text>
</comment>
<evidence type="ECO:0000256" key="9">
    <source>
        <dbReference type="RuleBase" id="RU003811"/>
    </source>
</evidence>
<evidence type="ECO:0000313" key="13">
    <source>
        <dbReference type="Proteomes" id="UP000003111"/>
    </source>
</evidence>
<dbReference type="InterPro" id="IPR003010">
    <property type="entry name" value="C-N_Hydrolase"/>
</dbReference>
<dbReference type="STRING" id="585531.HMPREF0063_11160"/>
<comment type="similarity">
    <text evidence="9">Belongs to the NAD synthetase family.</text>
</comment>
<reference evidence="12" key="1">
    <citation type="submission" date="2010-08" db="EMBL/GenBank/DDBJ databases">
        <authorList>
            <person name="Muzny D."/>
            <person name="Qin X."/>
            <person name="Buhay C."/>
            <person name="Dugan-Rocha S."/>
            <person name="Ding Y."/>
            <person name="Chen G."/>
            <person name="Hawes A."/>
            <person name="Holder M."/>
            <person name="Jhangiani S."/>
            <person name="Johnson A."/>
            <person name="Khan Z."/>
            <person name="Li Z."/>
            <person name="Liu W."/>
            <person name="Liu X."/>
            <person name="Perez L."/>
            <person name="Shen H."/>
            <person name="Wang Q."/>
            <person name="Watt J."/>
            <person name="Xi L."/>
            <person name="Xin Y."/>
            <person name="Zhou J."/>
            <person name="Deng J."/>
            <person name="Jiang H."/>
            <person name="Liu Y."/>
            <person name="Qu J."/>
            <person name="Song X.-Z."/>
            <person name="Zhang L."/>
            <person name="Villasana D."/>
            <person name="Johnson A."/>
            <person name="Liu J."/>
            <person name="Liyanage D."/>
            <person name="Lorensuhewa L."/>
            <person name="Robinson T."/>
            <person name="Song A."/>
            <person name="Song B.-B."/>
            <person name="Dinh H."/>
            <person name="Thornton R."/>
            <person name="Coyle M."/>
            <person name="Francisco L."/>
            <person name="Jackson L."/>
            <person name="Javaid M."/>
            <person name="Korchina V."/>
            <person name="Kovar C."/>
            <person name="Mata R."/>
            <person name="Mathew T."/>
            <person name="Ngo R."/>
            <person name="Nguyen L."/>
            <person name="Nguyen N."/>
            <person name="Okwuonu G."/>
            <person name="Ongeri F."/>
            <person name="Pham C."/>
            <person name="Simmons D."/>
            <person name="Wilczek-Boney K."/>
            <person name="Hale W."/>
            <person name="Jakkamsetti A."/>
            <person name="Pham P."/>
            <person name="Ruth R."/>
            <person name="San Lucas F."/>
            <person name="Warren J."/>
            <person name="Zhang J."/>
            <person name="Zhao Z."/>
            <person name="Zhou C."/>
            <person name="Zhu D."/>
            <person name="Lee S."/>
            <person name="Bess C."/>
            <person name="Blankenburg K."/>
            <person name="Forbes L."/>
            <person name="Fu Q."/>
            <person name="Gubbala S."/>
            <person name="Hirani K."/>
            <person name="Jayaseelan J.C."/>
            <person name="Lara F."/>
            <person name="Munidasa M."/>
            <person name="Palculict T."/>
            <person name="Patil S."/>
            <person name="Pu L.-L."/>
            <person name="Saada N."/>
            <person name="Tang L."/>
            <person name="Weissenberger G."/>
            <person name="Zhu Y."/>
            <person name="Hemphill L."/>
            <person name="Shang Y."/>
            <person name="Youmans B."/>
            <person name="Ayvaz T."/>
            <person name="Ross M."/>
            <person name="Santibanez J."/>
            <person name="Aqrawi P."/>
            <person name="Gross S."/>
            <person name="Joshi V."/>
            <person name="Fowler G."/>
            <person name="Nazareth L."/>
            <person name="Reid J."/>
            <person name="Worley K."/>
            <person name="Petrosino J."/>
            <person name="Highlander S."/>
            <person name="Gibbs R."/>
        </authorList>
    </citation>
    <scope>NUCLEOTIDE SEQUENCE [LARGE SCALE GENOMIC DNA]</scope>
    <source>
        <strain evidence="12">DSM 15272</strain>
    </source>
</reference>
<dbReference type="CDD" id="cd07570">
    <property type="entry name" value="GAT_Gln-NAD-synth"/>
    <property type="match status" value="1"/>
</dbReference>
<keyword evidence="5 7" id="KW-0067">ATP-binding</keyword>
<feature type="active site" description="Proton acceptor; for glutaminase activity" evidence="7">
    <location>
        <position position="79"/>
    </location>
</feature>
<dbReference type="Pfam" id="PF02540">
    <property type="entry name" value="NAD_synthase"/>
    <property type="match status" value="1"/>
</dbReference>
<comment type="pathway">
    <text evidence="1 7 8">Cofactor biosynthesis; NAD(+) biosynthesis; NAD(+) from deamido-NAD(+) (L-Gln route): step 1/1.</text>
</comment>
<keyword evidence="6 7" id="KW-0520">NAD</keyword>
<dbReference type="Gene3D" id="3.40.50.620">
    <property type="entry name" value="HUPs"/>
    <property type="match status" value="1"/>
</dbReference>
<feature type="binding site" evidence="7">
    <location>
        <begin position="370"/>
        <end position="377"/>
    </location>
    <ligand>
        <name>ATP</name>
        <dbReference type="ChEBI" id="CHEBI:30616"/>
    </ligand>
</feature>
<feature type="binding site" evidence="7">
    <location>
        <position position="172"/>
    </location>
    <ligand>
        <name>L-glutamine</name>
        <dbReference type="ChEBI" id="CHEBI:58359"/>
    </ligand>
</feature>
<dbReference type="Proteomes" id="UP000003111">
    <property type="component" value="Unassembled WGS sequence"/>
</dbReference>
<dbReference type="NCBIfam" id="TIGR00552">
    <property type="entry name" value="nadE"/>
    <property type="match status" value="1"/>
</dbReference>
<dbReference type="GO" id="GO:0003952">
    <property type="term" value="F:NAD+ synthase (glutamine-hydrolyzing) activity"/>
    <property type="evidence" value="ECO:0007669"/>
    <property type="project" value="UniProtKB-UniRule"/>
</dbReference>
<organism evidence="12 13">
    <name type="scientific">Aeromicrobium marinum DSM 15272</name>
    <dbReference type="NCBI Taxonomy" id="585531"/>
    <lineage>
        <taxon>Bacteria</taxon>
        <taxon>Bacillati</taxon>
        <taxon>Actinomycetota</taxon>
        <taxon>Actinomycetes</taxon>
        <taxon>Propionibacteriales</taxon>
        <taxon>Nocardioidaceae</taxon>
        <taxon>Aeromicrobium</taxon>
    </lineage>
</organism>
<dbReference type="GO" id="GO:0009435">
    <property type="term" value="P:NAD+ biosynthetic process"/>
    <property type="evidence" value="ECO:0007669"/>
    <property type="project" value="UniProtKB-UniRule"/>
</dbReference>
<dbReference type="AlphaFoldDB" id="E2SAV2"/>
<dbReference type="PROSITE" id="PS50263">
    <property type="entry name" value="CN_HYDROLASE"/>
    <property type="match status" value="1"/>
</dbReference>
<dbReference type="Gene3D" id="3.60.110.10">
    <property type="entry name" value="Carbon-nitrogen hydrolase"/>
    <property type="match status" value="1"/>
</dbReference>
<dbReference type="InterPro" id="IPR014729">
    <property type="entry name" value="Rossmann-like_a/b/a_fold"/>
</dbReference>
<sequence>MRSVSHASCFGDVTSRRSIVTSTTTTGRTRHYADRVPQLRLALAQINAVVGAIDTNVELVLEQCRRAHAAGAHLVVTPEMVLTGYPIEDMAYRATFITASQRAVAELAARLEADGLGELVVVVGHLDSAKPPTLEAVPDRLGVPKNAPTNSASVITGGRIVTRYDKHHLPNYGVFDEFRHFVAGDETQVVQVGGVDVAIAICEDIWQDGPSAAARAAEAGLLVVLNGSPYEAAKDDVRLELCARRAREGECAVAYVNLVGGQDELVFDGDTLVVDAGGELLARAPQFETDLLVVDLDLPAATAPMPDPETRFHGLRVERHVVTSEPVPAFDPRPSAIADRWDDLGERYQAVVLGLRDYVAKNGFTSVLMGLSGGIDSTLVGAIAVDALGADRVFGVSNPSDWSSEHSRSDAAELARRTGLHLDTVPISPVFDALQAQLSLDGLAEENLQARIRAVIWMGLSNQHGHLVLACGNKSELATGYSTIYGDAVGGYAPIKDLPKTLVWDLARWRNAWSTERGETPPIPEDTITKPPSAELRPGQLDTDSLPPYELLDAILDAYVERDLGATEVIEEGFDPELVQRVVTLVDRAEYKRRQYPPGPKVSRRNFGRDRRVPITNRWRESL</sequence>
<evidence type="ECO:0000256" key="7">
    <source>
        <dbReference type="HAMAP-Rule" id="MF_02090"/>
    </source>
</evidence>
<evidence type="ECO:0000256" key="6">
    <source>
        <dbReference type="ARBA" id="ARBA00023027"/>
    </source>
</evidence>
<evidence type="ECO:0000259" key="11">
    <source>
        <dbReference type="PROSITE" id="PS50263"/>
    </source>
</evidence>
<feature type="region of interest" description="Disordered" evidence="10">
    <location>
        <begin position="516"/>
        <end position="542"/>
    </location>
</feature>
<dbReference type="SUPFAM" id="SSF52402">
    <property type="entry name" value="Adenine nucleotide alpha hydrolases-like"/>
    <property type="match status" value="1"/>
</dbReference>
<proteinExistence type="inferred from homology"/>
<dbReference type="GO" id="GO:0004359">
    <property type="term" value="F:glutaminase activity"/>
    <property type="evidence" value="ECO:0007669"/>
    <property type="project" value="InterPro"/>
</dbReference>
<dbReference type="NCBIfam" id="NF010588">
    <property type="entry name" value="PRK13981.1"/>
    <property type="match status" value="1"/>
</dbReference>
<protein>
    <recommendedName>
        <fullName evidence="7 8">Glutamine-dependent NAD(+) synthetase</fullName>
        <ecNumber evidence="7 8">6.3.5.1</ecNumber>
    </recommendedName>
    <alternativeName>
        <fullName evidence="7 8">NAD(+) synthase [glutamine-hydrolyzing]</fullName>
    </alternativeName>
</protein>
<dbReference type="InterPro" id="IPR036526">
    <property type="entry name" value="C-N_Hydrolase_sf"/>
</dbReference>
<dbReference type="GO" id="GO:0005524">
    <property type="term" value="F:ATP binding"/>
    <property type="evidence" value="ECO:0007669"/>
    <property type="project" value="UniProtKB-UniRule"/>
</dbReference>
<dbReference type="HOGENOM" id="CLU_022313_2_0_11"/>
<evidence type="ECO:0000256" key="8">
    <source>
        <dbReference type="PIRNR" id="PIRNR006630"/>
    </source>
</evidence>
<comment type="catalytic activity">
    <reaction evidence="7 8">
        <text>deamido-NAD(+) + L-glutamine + ATP + H2O = L-glutamate + AMP + diphosphate + NAD(+) + H(+)</text>
        <dbReference type="Rhea" id="RHEA:24384"/>
        <dbReference type="ChEBI" id="CHEBI:15377"/>
        <dbReference type="ChEBI" id="CHEBI:15378"/>
        <dbReference type="ChEBI" id="CHEBI:29985"/>
        <dbReference type="ChEBI" id="CHEBI:30616"/>
        <dbReference type="ChEBI" id="CHEBI:33019"/>
        <dbReference type="ChEBI" id="CHEBI:57540"/>
        <dbReference type="ChEBI" id="CHEBI:58359"/>
        <dbReference type="ChEBI" id="CHEBI:58437"/>
        <dbReference type="ChEBI" id="CHEBI:456215"/>
        <dbReference type="EC" id="6.3.5.1"/>
    </reaction>
</comment>
<dbReference type="InterPro" id="IPR022310">
    <property type="entry name" value="NAD/GMP_synthase"/>
</dbReference>
<dbReference type="Pfam" id="PF00795">
    <property type="entry name" value="CN_hydrolase"/>
    <property type="match status" value="1"/>
</dbReference>
<name>E2SAV2_9ACTN</name>
<feature type="active site" description="Nucleophile; for glutaminase activity" evidence="7">
    <location>
        <position position="202"/>
    </location>
</feature>